<organism evidence="5 6">
    <name type="scientific">Plasmodium gallinaceum</name>
    <dbReference type="NCBI Taxonomy" id="5849"/>
    <lineage>
        <taxon>Eukaryota</taxon>
        <taxon>Sar</taxon>
        <taxon>Alveolata</taxon>
        <taxon>Apicomplexa</taxon>
        <taxon>Aconoidasida</taxon>
        <taxon>Haemosporida</taxon>
        <taxon>Plasmodiidae</taxon>
        <taxon>Plasmodium</taxon>
        <taxon>Plasmodium (Haemamoeba)</taxon>
    </lineage>
</organism>
<dbReference type="GO" id="GO:0005737">
    <property type="term" value="C:cytoplasm"/>
    <property type="evidence" value="ECO:0007669"/>
    <property type="project" value="TreeGrafter"/>
</dbReference>
<dbReference type="EMBL" id="CVMV01000117">
    <property type="protein sequence ID" value="CRG97818.1"/>
    <property type="molecule type" value="Genomic_DNA"/>
</dbReference>
<evidence type="ECO:0000313" key="5">
    <source>
        <dbReference type="EMBL" id="CRG97818.1"/>
    </source>
</evidence>
<dbReference type="PANTHER" id="PTHR14677:SF20">
    <property type="entry name" value="ZINC FINGER AN1-TYPE CONTAINING 2A-RELATED"/>
    <property type="match status" value="1"/>
</dbReference>
<keyword evidence="6" id="KW-1185">Reference proteome</keyword>
<dbReference type="SUPFAM" id="SSF118310">
    <property type="entry name" value="AN1-like Zinc finger"/>
    <property type="match status" value="2"/>
</dbReference>
<feature type="domain" description="AN1-type" evidence="4">
    <location>
        <begin position="11"/>
        <end position="50"/>
    </location>
</feature>
<evidence type="ECO:0000256" key="1">
    <source>
        <dbReference type="ARBA" id="ARBA00022723"/>
    </source>
</evidence>
<dbReference type="InterPro" id="IPR000058">
    <property type="entry name" value="Znf_AN1"/>
</dbReference>
<keyword evidence="3" id="KW-0862">Zinc</keyword>
<dbReference type="SMART" id="SM00154">
    <property type="entry name" value="ZnF_AN1"/>
    <property type="match status" value="2"/>
</dbReference>
<keyword evidence="1" id="KW-0479">Metal-binding</keyword>
<feature type="domain" description="AN1-type" evidence="4">
    <location>
        <begin position="92"/>
        <end position="133"/>
    </location>
</feature>
<gene>
    <name evidence="5" type="ORF">PGAL8A_00025300</name>
</gene>
<dbReference type="Gene3D" id="4.10.1110.10">
    <property type="entry name" value="AN1-like Zinc finger"/>
    <property type="match status" value="2"/>
</dbReference>
<name>A0A1J1H046_PLAGA</name>
<dbReference type="Pfam" id="PF01428">
    <property type="entry name" value="zf-AN1"/>
    <property type="match status" value="2"/>
</dbReference>
<dbReference type="Proteomes" id="UP000220797">
    <property type="component" value="Unassembled WGS sequence"/>
</dbReference>
<proteinExistence type="predicted"/>
<evidence type="ECO:0000256" key="2">
    <source>
        <dbReference type="ARBA" id="ARBA00022771"/>
    </source>
</evidence>
<accession>A0A1J1H046</accession>
<dbReference type="PANTHER" id="PTHR14677">
    <property type="entry name" value="ARSENITE INDUCUBLE RNA ASSOCIATED PROTEIN AIP-1-RELATED"/>
    <property type="match status" value="1"/>
</dbReference>
<dbReference type="GO" id="GO:0008270">
    <property type="term" value="F:zinc ion binding"/>
    <property type="evidence" value="ECO:0007669"/>
    <property type="project" value="UniProtKB-KW"/>
</dbReference>
<comment type="caution">
    <text evidence="5">The sequence shown here is derived from an EMBL/GenBank/DDBJ whole genome shotgun (WGS) entry which is preliminary data.</text>
</comment>
<evidence type="ECO:0000313" key="6">
    <source>
        <dbReference type="Proteomes" id="UP000220797"/>
    </source>
</evidence>
<dbReference type="RefSeq" id="XP_028530618.1">
    <property type="nucleotide sequence ID" value="XM_028674246.1"/>
</dbReference>
<dbReference type="VEuPathDB" id="PlasmoDB:PGAL8A_00025300"/>
<dbReference type="OrthoDB" id="431929at2759"/>
<keyword evidence="2" id="KW-0863">Zinc-finger</keyword>
<dbReference type="AlphaFoldDB" id="A0A1J1H046"/>
<dbReference type="InterPro" id="IPR035896">
    <property type="entry name" value="AN1-like_Znf"/>
</dbReference>
<evidence type="ECO:0000256" key="3">
    <source>
        <dbReference type="ARBA" id="ARBA00022833"/>
    </source>
</evidence>
<dbReference type="OMA" id="YKSHECP"/>
<evidence type="ECO:0000259" key="4">
    <source>
        <dbReference type="SMART" id="SM00154"/>
    </source>
</evidence>
<dbReference type="GeneID" id="39728776"/>
<sequence length="145" mass="17464">MAYFSDLSKQCEMIGCRNHDFLPFKCEYCNLNFCELHRNIQEHLCPKSKSFDSKVVLCEYCNLTLPDKTEEIKKHLIYKCSYKKKKMSILICNEKECKTVLNGINNYKCKNCKRNFCLPHRYPDVHNCIKESKEKSFFQKYFFFF</sequence>
<protein>
    <submittedName>
        <fullName evidence="5">AN1-like zinc finger family protein</fullName>
    </submittedName>
</protein>
<reference evidence="5" key="1">
    <citation type="submission" date="2015-04" db="EMBL/GenBank/DDBJ databases">
        <authorList>
            <consortium name="Pathogen Informatics"/>
        </authorList>
    </citation>
    <scope>NUCLEOTIDE SEQUENCE [LARGE SCALE GENOMIC DNA]</scope>
    <source>
        <strain evidence="5">8A</strain>
    </source>
</reference>